<dbReference type="OrthoDB" id="3556486at2759"/>
<feature type="region of interest" description="Disordered" evidence="1">
    <location>
        <begin position="106"/>
        <end position="182"/>
    </location>
</feature>
<feature type="compositionally biased region" description="Basic and acidic residues" evidence="1">
    <location>
        <begin position="152"/>
        <end position="169"/>
    </location>
</feature>
<dbReference type="AlphaFoldDB" id="A0A4Z1JR15"/>
<accession>A0A4Z1JR15</accession>
<feature type="compositionally biased region" description="Basic and acidic residues" evidence="1">
    <location>
        <begin position="28"/>
        <end position="38"/>
    </location>
</feature>
<keyword evidence="3" id="KW-1185">Reference proteome</keyword>
<feature type="region of interest" description="Disordered" evidence="1">
    <location>
        <begin position="1"/>
        <end position="38"/>
    </location>
</feature>
<protein>
    <submittedName>
        <fullName evidence="2">Uncharacterized protein</fullName>
    </submittedName>
</protein>
<evidence type="ECO:0000313" key="2">
    <source>
        <dbReference type="EMBL" id="TGO73682.1"/>
    </source>
</evidence>
<comment type="caution">
    <text evidence="2">The sequence shown here is derived from an EMBL/GenBank/DDBJ whole genome shotgun (WGS) entry which is preliminary data.</text>
</comment>
<sequence length="182" mass="20787">MAPYIDKGKKRERILHRNGPTAQAQPSEESKQKKDEPKRKDFRIFSRYCAHLPISWERILDRVVIIAVIHCIYHRLPADTILQTGKMSKNFAARSAMAAKLRQERRNQRRLAKRAAWSSKDAGTDVDVGMKADEEGKDEDPNDNVDKAMNMLEDKNNKDKERNGDEGDGSRGAGSSWEIPIR</sequence>
<evidence type="ECO:0000256" key="1">
    <source>
        <dbReference type="SAM" id="MobiDB-lite"/>
    </source>
</evidence>
<dbReference type="EMBL" id="PQXM01000339">
    <property type="protein sequence ID" value="TGO73682.1"/>
    <property type="molecule type" value="Genomic_DNA"/>
</dbReference>
<reference evidence="2 3" key="1">
    <citation type="submission" date="2017-12" db="EMBL/GenBank/DDBJ databases">
        <title>Comparative genomics of Botrytis spp.</title>
        <authorList>
            <person name="Valero-Jimenez C.A."/>
            <person name="Tapia P."/>
            <person name="Veloso J."/>
            <person name="Silva-Moreno E."/>
            <person name="Staats M."/>
            <person name="Valdes J.H."/>
            <person name="Van Kan J.A.L."/>
        </authorList>
    </citation>
    <scope>NUCLEOTIDE SEQUENCE [LARGE SCALE GENOMIC DNA]</scope>
    <source>
        <strain evidence="2 3">Be9601</strain>
    </source>
</reference>
<gene>
    <name evidence="2" type="ORF">BELL_0341g00130</name>
</gene>
<name>A0A4Z1JR15_9HELO</name>
<organism evidence="2 3">
    <name type="scientific">Botrytis elliptica</name>
    <dbReference type="NCBI Taxonomy" id="278938"/>
    <lineage>
        <taxon>Eukaryota</taxon>
        <taxon>Fungi</taxon>
        <taxon>Dikarya</taxon>
        <taxon>Ascomycota</taxon>
        <taxon>Pezizomycotina</taxon>
        <taxon>Leotiomycetes</taxon>
        <taxon>Helotiales</taxon>
        <taxon>Sclerotiniaceae</taxon>
        <taxon>Botrytis</taxon>
    </lineage>
</organism>
<evidence type="ECO:0000313" key="3">
    <source>
        <dbReference type="Proteomes" id="UP000297229"/>
    </source>
</evidence>
<proteinExistence type="predicted"/>
<dbReference type="Proteomes" id="UP000297229">
    <property type="component" value="Unassembled WGS sequence"/>
</dbReference>